<dbReference type="Gene3D" id="3.40.710.10">
    <property type="entry name" value="DD-peptidase/beta-lactamase superfamily"/>
    <property type="match status" value="1"/>
</dbReference>
<dbReference type="InterPro" id="IPR000667">
    <property type="entry name" value="Peptidase_S13"/>
</dbReference>
<dbReference type="SUPFAM" id="SSF56601">
    <property type="entry name" value="beta-lactamase/transpeptidase-like"/>
    <property type="match status" value="1"/>
</dbReference>
<reference evidence="3" key="1">
    <citation type="journal article" date="2020" name="mSystems">
        <title>Genome- and Community-Level Interaction Insights into Carbon Utilization and Element Cycling Functions of Hydrothermarchaeota in Hydrothermal Sediment.</title>
        <authorList>
            <person name="Zhou Z."/>
            <person name="Liu Y."/>
            <person name="Xu W."/>
            <person name="Pan J."/>
            <person name="Luo Z.H."/>
            <person name="Li M."/>
        </authorList>
    </citation>
    <scope>NUCLEOTIDE SEQUENCE [LARGE SCALE GENOMIC DNA]</scope>
    <source>
        <strain evidence="3">SpSt-774</strain>
    </source>
</reference>
<dbReference type="AlphaFoldDB" id="A0A7C4TBF1"/>
<name>A0A7C4TBF1_UNCW3</name>
<comment type="caution">
    <text evidence="3">The sequence shown here is derived from an EMBL/GenBank/DDBJ whole genome shotgun (WGS) entry which is preliminary data.</text>
</comment>
<dbReference type="EC" id="3.4.16.4" evidence="3"/>
<dbReference type="GO" id="GO:0009002">
    <property type="term" value="F:serine-type D-Ala-D-Ala carboxypeptidase activity"/>
    <property type="evidence" value="ECO:0007669"/>
    <property type="project" value="UniProtKB-EC"/>
</dbReference>
<dbReference type="PANTHER" id="PTHR30023">
    <property type="entry name" value="D-ALANYL-D-ALANINE CARBOXYPEPTIDASE"/>
    <property type="match status" value="1"/>
</dbReference>
<dbReference type="GO" id="GO:0000270">
    <property type="term" value="P:peptidoglycan metabolic process"/>
    <property type="evidence" value="ECO:0007669"/>
    <property type="project" value="TreeGrafter"/>
</dbReference>
<evidence type="ECO:0000256" key="1">
    <source>
        <dbReference type="ARBA" id="ARBA00006096"/>
    </source>
</evidence>
<keyword evidence="3" id="KW-0121">Carboxypeptidase</keyword>
<keyword evidence="2 3" id="KW-0378">Hydrolase</keyword>
<protein>
    <submittedName>
        <fullName evidence="3">D-alanyl-D-alanine carboxypeptidase/D-alanyl-D-alanine-endopeptidase</fullName>
        <ecNumber evidence="3">3.4.16.4</ecNumber>
    </submittedName>
</protein>
<dbReference type="Gene3D" id="3.50.80.20">
    <property type="entry name" value="D-Ala-D-Ala carboxypeptidase C, peptidase S13"/>
    <property type="match status" value="1"/>
</dbReference>
<comment type="similarity">
    <text evidence="1">Belongs to the peptidase S13 family.</text>
</comment>
<proteinExistence type="inferred from homology"/>
<keyword evidence="3" id="KW-0645">Protease</keyword>
<dbReference type="PRINTS" id="PR00922">
    <property type="entry name" value="DADACBPTASE3"/>
</dbReference>
<dbReference type="NCBIfam" id="TIGR00666">
    <property type="entry name" value="PBP4"/>
    <property type="match status" value="1"/>
</dbReference>
<accession>A0A7C4TBF1</accession>
<dbReference type="GO" id="GO:0006508">
    <property type="term" value="P:proteolysis"/>
    <property type="evidence" value="ECO:0007669"/>
    <property type="project" value="InterPro"/>
</dbReference>
<evidence type="ECO:0000256" key="2">
    <source>
        <dbReference type="ARBA" id="ARBA00022801"/>
    </source>
</evidence>
<evidence type="ECO:0000313" key="3">
    <source>
        <dbReference type="EMBL" id="HGV97364.1"/>
    </source>
</evidence>
<dbReference type="InterPro" id="IPR012338">
    <property type="entry name" value="Beta-lactam/transpept-like"/>
</dbReference>
<organism evidence="3">
    <name type="scientific">candidate division WOR-3 bacterium</name>
    <dbReference type="NCBI Taxonomy" id="2052148"/>
    <lineage>
        <taxon>Bacteria</taxon>
        <taxon>Bacteria division WOR-3</taxon>
    </lineage>
</organism>
<gene>
    <name evidence="3" type="primary">dacB</name>
    <name evidence="3" type="ORF">ENV60_03595</name>
</gene>
<dbReference type="Pfam" id="PF02113">
    <property type="entry name" value="Peptidase_S13"/>
    <property type="match status" value="1"/>
</dbReference>
<dbReference type="EMBL" id="DTGZ01000069">
    <property type="protein sequence ID" value="HGV97364.1"/>
    <property type="molecule type" value="Genomic_DNA"/>
</dbReference>
<sequence>MILLFLFRIFSIDSILNCPELESAHYGICIFSLDNDSFVYTRNANKVLTPASNMKLVTTAAGLYFLGADFRYKTRLAIRGSIKGEKLAGDVLLVGGGDPLFGLNDIEQFVLKIKGMGIKKLNGDIIVIDDYFTFDRLPMGWSWHYLDARYAPEISGLSLNRNCVAVKIRGANSSEYAEVNIFPKTDYVQLVNRMYVDEKDSIIIYRKPEANVIYVEGKVKKGNARDIDVAVKDPDLFAGVYFQERLNAQGIESSGRVKRGSLLNSQEENPEILIDSVISKPLIEMINEINTESENLYAEVLLKTLGAEIYKEGSFNKGIQVLKDFLFICGVDTDKIYISDGSGLSRYNLISPQDLIKVLKFMYHSPLYLIYYTSLATPGKGTLESRFNGFKDTLRAKTGAINTISALSGYLRTGGNDYAFSFIFNNFTCSQKKITKIQEKILQSFSEYLKFKDKGAKN</sequence>
<dbReference type="PANTHER" id="PTHR30023:SF0">
    <property type="entry name" value="PENICILLIN-SENSITIVE CARBOXYPEPTIDASE A"/>
    <property type="match status" value="1"/>
</dbReference>